<evidence type="ECO:0000313" key="2">
    <source>
        <dbReference type="Proteomes" id="UP000596857"/>
    </source>
</evidence>
<keyword evidence="2" id="KW-1185">Reference proteome</keyword>
<dbReference type="Proteomes" id="UP000596857">
    <property type="component" value="Unassembled WGS sequence"/>
</dbReference>
<organism evidence="1 2">
    <name type="scientific">Paenibacillus phytohabitans</name>
    <dbReference type="NCBI Taxonomy" id="2654978"/>
    <lineage>
        <taxon>Bacteria</taxon>
        <taxon>Bacillati</taxon>
        <taxon>Bacillota</taxon>
        <taxon>Bacilli</taxon>
        <taxon>Bacillales</taxon>
        <taxon>Paenibacillaceae</taxon>
        <taxon>Paenibacillus</taxon>
    </lineage>
</organism>
<comment type="caution">
    <text evidence="1">The sequence shown here is derived from an EMBL/GenBank/DDBJ whole genome shotgun (WGS) entry which is preliminary data.</text>
</comment>
<proteinExistence type="predicted"/>
<reference evidence="1 2" key="1">
    <citation type="submission" date="2019-10" db="EMBL/GenBank/DDBJ databases">
        <title>Description of Paenibacillus terricola sp. nov.</title>
        <authorList>
            <person name="Carlier A."/>
            <person name="Qi S."/>
        </authorList>
    </citation>
    <scope>NUCLEOTIDE SEQUENCE [LARGE SCALE GENOMIC DNA]</scope>
    <source>
        <strain evidence="1 2">LMG 31459</strain>
    </source>
</reference>
<gene>
    <name evidence="1" type="ORF">GC101_12565</name>
</gene>
<dbReference type="EMBL" id="WHOB01000030">
    <property type="protein sequence ID" value="NOU79706.1"/>
    <property type="molecule type" value="Genomic_DNA"/>
</dbReference>
<protein>
    <submittedName>
        <fullName evidence="1">Uncharacterized protein</fullName>
    </submittedName>
</protein>
<name>A0ABX1YFX6_9BACL</name>
<sequence length="64" mass="7331">MTKTRILNSSNNYYVVELPGAPWRHNRLPPLVQGYTHYSLRITGTFACSLSLFARSYKKGELVL</sequence>
<accession>A0ABX1YFX6</accession>
<evidence type="ECO:0000313" key="1">
    <source>
        <dbReference type="EMBL" id="NOU79706.1"/>
    </source>
</evidence>